<protein>
    <submittedName>
        <fullName evidence="3">CHASE2 domain-containing protein</fullName>
    </submittedName>
</protein>
<keyword evidence="4" id="KW-1185">Reference proteome</keyword>
<dbReference type="PANTHER" id="PTHR45228:SF5">
    <property type="entry name" value="CYCLIC DI-GMP PHOSPHODIESTERASE VC_1348-RELATED"/>
    <property type="match status" value="1"/>
</dbReference>
<evidence type="ECO:0000256" key="1">
    <source>
        <dbReference type="SAM" id="Phobius"/>
    </source>
</evidence>
<dbReference type="EMBL" id="JBHSHJ010000001">
    <property type="protein sequence ID" value="MFC4787684.1"/>
    <property type="molecule type" value="Genomic_DNA"/>
</dbReference>
<proteinExistence type="predicted"/>
<accession>A0ABV9Q8Z7</accession>
<evidence type="ECO:0000313" key="3">
    <source>
        <dbReference type="EMBL" id="MFC4787684.1"/>
    </source>
</evidence>
<feature type="transmembrane region" description="Helical" evidence="1">
    <location>
        <begin position="420"/>
        <end position="439"/>
    </location>
</feature>
<comment type="caution">
    <text evidence="3">The sequence shown here is derived from an EMBL/GenBank/DDBJ whole genome shotgun (WGS) entry which is preliminary data.</text>
</comment>
<feature type="domain" description="HD-GYP" evidence="2">
    <location>
        <begin position="455"/>
        <end position="667"/>
    </location>
</feature>
<dbReference type="SMART" id="SM00471">
    <property type="entry name" value="HDc"/>
    <property type="match status" value="1"/>
</dbReference>
<dbReference type="SUPFAM" id="SSF109604">
    <property type="entry name" value="HD-domain/PDEase-like"/>
    <property type="match status" value="1"/>
</dbReference>
<name>A0ABV9Q8Z7_9BURK</name>
<keyword evidence="1" id="KW-1133">Transmembrane helix</keyword>
<evidence type="ECO:0000259" key="2">
    <source>
        <dbReference type="PROSITE" id="PS51832"/>
    </source>
</evidence>
<dbReference type="SMART" id="SM01080">
    <property type="entry name" value="CHASE2"/>
    <property type="match status" value="1"/>
</dbReference>
<dbReference type="CDD" id="cd00077">
    <property type="entry name" value="HDc"/>
    <property type="match status" value="1"/>
</dbReference>
<sequence>MRQPLVSRLLRQLRAVWTDEKTGPYAIGLLLTLVLGALSVWQPLALRKADLAVYDLMLAARAQPPQSNAVVLVGVDEDSLAAFGQWPWPRYRLALLVEQLQRLGATVVALDVLMPEPDRSSPDVIAHERRRDLQGQALPTGPSTDSNSQRLAQAMQSMPIVIGSYLQFGPSQSIPNTPAPVPAGMVLSRNIQAPLSWPQPQGHIRSVAALTQAAAAEGFTNALQDVDGKLRRVPLLLPWPHSGDYQPSLALSALLLSSPGRQLHLEASPAEARLDWNGRQIPLDRSGNLMLDWRSQPPTYVSARAVLQGTVPPESLKNKIVLVGTWALGLGDLHLSPSGAAVHGLVFHATVIDNLLAGHFIARPAWASGAELLAVLLAGALSTWWLARAGVRGSVVLVLLGTAGVYAGAQALLVQQGLHLSPLLPMLTLVLTSLFLNLLKYGVAAHKLRLRTRDLMEAQDEIIISLSVLAEARDKETGRHILRTQCYVKVLARQLATMPGYRHLTVSDIELLAKSAPLHDIGKVGIPDSILKKPGKLTPEEFAVMQTHPLIGAQALERIMAGSARPEKQNFLDYARQMIEAHHERWDGTGYPHGLQGRAIPLAGRLMALADVYDALVSRRVYKEGFAHEQVRQMLIEQSGRQFDPDIVAAFVAQEDVFVRIAHELADPPEEAAALAA</sequence>
<dbReference type="PROSITE" id="PS51832">
    <property type="entry name" value="HD_GYP"/>
    <property type="match status" value="1"/>
</dbReference>
<dbReference type="InterPro" id="IPR052020">
    <property type="entry name" value="Cyclic_di-GMP/3'3'-cGAMP_PDE"/>
</dbReference>
<dbReference type="PANTHER" id="PTHR45228">
    <property type="entry name" value="CYCLIC DI-GMP PHOSPHODIESTERASE TM_0186-RELATED"/>
    <property type="match status" value="1"/>
</dbReference>
<evidence type="ECO:0000313" key="4">
    <source>
        <dbReference type="Proteomes" id="UP001596001"/>
    </source>
</evidence>
<feature type="transmembrane region" description="Helical" evidence="1">
    <location>
        <begin position="365"/>
        <end position="387"/>
    </location>
</feature>
<keyword evidence="1" id="KW-0812">Transmembrane</keyword>
<keyword evidence="1" id="KW-0472">Membrane</keyword>
<organism evidence="3 4">
    <name type="scientific">Giesbergeria sinuosa</name>
    <dbReference type="NCBI Taxonomy" id="80883"/>
    <lineage>
        <taxon>Bacteria</taxon>
        <taxon>Pseudomonadati</taxon>
        <taxon>Pseudomonadota</taxon>
        <taxon>Betaproteobacteria</taxon>
        <taxon>Burkholderiales</taxon>
        <taxon>Comamonadaceae</taxon>
        <taxon>Giesbergeria</taxon>
    </lineage>
</organism>
<dbReference type="Proteomes" id="UP001596001">
    <property type="component" value="Unassembled WGS sequence"/>
</dbReference>
<dbReference type="Gene3D" id="1.10.3210.10">
    <property type="entry name" value="Hypothetical protein af1432"/>
    <property type="match status" value="1"/>
</dbReference>
<reference evidence="4" key="1">
    <citation type="journal article" date="2019" name="Int. J. Syst. Evol. Microbiol.">
        <title>The Global Catalogue of Microorganisms (GCM) 10K type strain sequencing project: providing services to taxonomists for standard genome sequencing and annotation.</title>
        <authorList>
            <consortium name="The Broad Institute Genomics Platform"/>
            <consortium name="The Broad Institute Genome Sequencing Center for Infectious Disease"/>
            <person name="Wu L."/>
            <person name="Ma J."/>
        </authorList>
    </citation>
    <scope>NUCLEOTIDE SEQUENCE [LARGE SCALE GENOMIC DNA]</scope>
    <source>
        <strain evidence="4">CCUG 49452</strain>
    </source>
</reference>
<dbReference type="Pfam" id="PF05226">
    <property type="entry name" value="CHASE2"/>
    <property type="match status" value="1"/>
</dbReference>
<dbReference type="InterPro" id="IPR003607">
    <property type="entry name" value="HD/PDEase_dom"/>
</dbReference>
<dbReference type="InterPro" id="IPR037522">
    <property type="entry name" value="HD_GYP_dom"/>
</dbReference>
<gene>
    <name evidence="3" type="ORF">ACFO6X_01575</name>
</gene>
<dbReference type="InterPro" id="IPR007890">
    <property type="entry name" value="CHASE2"/>
</dbReference>
<feature type="transmembrane region" description="Helical" evidence="1">
    <location>
        <begin position="394"/>
        <end position="414"/>
    </location>
</feature>
<dbReference type="RefSeq" id="WP_382429359.1">
    <property type="nucleotide sequence ID" value="NZ_JBHSHJ010000001.1"/>
</dbReference>
<dbReference type="Pfam" id="PF13487">
    <property type="entry name" value="HD_5"/>
    <property type="match status" value="1"/>
</dbReference>